<proteinExistence type="predicted"/>
<dbReference type="AlphaFoldDB" id="A0A238JI44"/>
<sequence>MPRAAKNLKLEQRIEIARRFQTGESAQELSAEFGVSVRHVSRLAKEEIGEGVAVRDPSEVVTFRASQSELSAFDAEWQVRGFANRSQALKAVVRARCGFMDVTADRLDGFVETWRQSRELTDAGMALAKAVRRGRMVLTDEDRALVSELVELAQKTTRELGAMKDLAQVQRGAGMPDIVEEDAKGFSAVGASNG</sequence>
<organism evidence="1 2">
    <name type="scientific">Pelagimonas phthalicica</name>
    <dbReference type="NCBI Taxonomy" id="1037362"/>
    <lineage>
        <taxon>Bacteria</taxon>
        <taxon>Pseudomonadati</taxon>
        <taxon>Pseudomonadota</taxon>
        <taxon>Alphaproteobacteria</taxon>
        <taxon>Rhodobacterales</taxon>
        <taxon>Roseobacteraceae</taxon>
        <taxon>Pelagimonas</taxon>
    </lineage>
</organism>
<evidence type="ECO:0008006" key="3">
    <source>
        <dbReference type="Google" id="ProtNLM"/>
    </source>
</evidence>
<dbReference type="Proteomes" id="UP000225972">
    <property type="component" value="Unassembled WGS sequence"/>
</dbReference>
<gene>
    <name evidence="1" type="ORF">TRP8649_04494</name>
</gene>
<accession>A0A238JI44</accession>
<dbReference type="OrthoDB" id="7740737at2"/>
<protein>
    <recommendedName>
        <fullName evidence="3">Homeodomain-like domain-containing protein</fullName>
    </recommendedName>
</protein>
<evidence type="ECO:0000313" key="2">
    <source>
        <dbReference type="Proteomes" id="UP000225972"/>
    </source>
</evidence>
<keyword evidence="2" id="KW-1185">Reference proteome</keyword>
<dbReference type="EMBL" id="FXXP01000004">
    <property type="protein sequence ID" value="SMX30351.1"/>
    <property type="molecule type" value="Genomic_DNA"/>
</dbReference>
<reference evidence="2" key="1">
    <citation type="submission" date="2017-05" db="EMBL/GenBank/DDBJ databases">
        <authorList>
            <person name="Rodrigo-Torres L."/>
            <person name="Arahal R. D."/>
            <person name="Lucena T."/>
        </authorList>
    </citation>
    <scope>NUCLEOTIDE SEQUENCE [LARGE SCALE GENOMIC DNA]</scope>
    <source>
        <strain evidence="2">CECT 8649</strain>
    </source>
</reference>
<name>A0A238JI44_9RHOB</name>
<evidence type="ECO:0000313" key="1">
    <source>
        <dbReference type="EMBL" id="SMX30351.1"/>
    </source>
</evidence>